<gene>
    <name evidence="2" type="ORF">ARALYDRAFT_684943</name>
</gene>
<dbReference type="PANTHER" id="PTHR31900:SF25">
    <property type="entry name" value="FBD DOMAIN-CONTAINING PROTEIN"/>
    <property type="match status" value="1"/>
</dbReference>
<dbReference type="EMBL" id="GL348720">
    <property type="protein sequence ID" value="EFH42241.1"/>
    <property type="molecule type" value="Genomic_DNA"/>
</dbReference>
<protein>
    <submittedName>
        <fullName evidence="2">Predicted protein</fullName>
    </submittedName>
</protein>
<dbReference type="SUPFAM" id="SSF52047">
    <property type="entry name" value="RNI-like"/>
    <property type="match status" value="1"/>
</dbReference>
<evidence type="ECO:0000259" key="1">
    <source>
        <dbReference type="Pfam" id="PF24758"/>
    </source>
</evidence>
<evidence type="ECO:0000313" key="3">
    <source>
        <dbReference type="Proteomes" id="UP000008694"/>
    </source>
</evidence>
<evidence type="ECO:0000313" key="2">
    <source>
        <dbReference type="EMBL" id="EFH42241.1"/>
    </source>
</evidence>
<dbReference type="Gramene" id="Al_scaffold_0008_1763">
    <property type="protein sequence ID" value="Al_scaffold_0008_1763"/>
    <property type="gene ID" value="Al_scaffold_0008_1763"/>
</dbReference>
<feature type="non-terminal residue" evidence="2">
    <location>
        <position position="1"/>
    </location>
</feature>
<dbReference type="InterPro" id="IPR032675">
    <property type="entry name" value="LRR_dom_sf"/>
</dbReference>
<dbReference type="Proteomes" id="UP000008694">
    <property type="component" value="Unassembled WGS sequence"/>
</dbReference>
<organism evidence="3">
    <name type="scientific">Arabidopsis lyrata subsp. lyrata</name>
    <name type="common">Lyre-leaved rock-cress</name>
    <dbReference type="NCBI Taxonomy" id="81972"/>
    <lineage>
        <taxon>Eukaryota</taxon>
        <taxon>Viridiplantae</taxon>
        <taxon>Streptophyta</taxon>
        <taxon>Embryophyta</taxon>
        <taxon>Tracheophyta</taxon>
        <taxon>Spermatophyta</taxon>
        <taxon>Magnoliopsida</taxon>
        <taxon>eudicotyledons</taxon>
        <taxon>Gunneridae</taxon>
        <taxon>Pentapetalae</taxon>
        <taxon>rosids</taxon>
        <taxon>malvids</taxon>
        <taxon>Brassicales</taxon>
        <taxon>Brassicaceae</taxon>
        <taxon>Camelineae</taxon>
        <taxon>Arabidopsis</taxon>
    </lineage>
</organism>
<keyword evidence="3" id="KW-1185">Reference proteome</keyword>
<dbReference type="AlphaFoldDB" id="D7MT14"/>
<reference evidence="3" key="1">
    <citation type="journal article" date="2011" name="Nat. Genet.">
        <title>The Arabidopsis lyrata genome sequence and the basis of rapid genome size change.</title>
        <authorList>
            <person name="Hu T.T."/>
            <person name="Pattyn P."/>
            <person name="Bakker E.G."/>
            <person name="Cao J."/>
            <person name="Cheng J.-F."/>
            <person name="Clark R.M."/>
            <person name="Fahlgren N."/>
            <person name="Fawcett J.A."/>
            <person name="Grimwood J."/>
            <person name="Gundlach H."/>
            <person name="Haberer G."/>
            <person name="Hollister J.D."/>
            <person name="Ossowski S."/>
            <person name="Ottilar R.P."/>
            <person name="Salamov A.A."/>
            <person name="Schneeberger K."/>
            <person name="Spannagl M."/>
            <person name="Wang X."/>
            <person name="Yang L."/>
            <person name="Nasrallah M.E."/>
            <person name="Bergelson J."/>
            <person name="Carrington J.C."/>
            <person name="Gaut B.S."/>
            <person name="Schmutz J."/>
            <person name="Mayer K.F.X."/>
            <person name="Van de Peer Y."/>
            <person name="Grigoriev I.V."/>
            <person name="Nordborg M."/>
            <person name="Weigel D."/>
            <person name="Guo Y.-L."/>
        </authorList>
    </citation>
    <scope>NUCLEOTIDE SEQUENCE [LARGE SCALE GENOMIC DNA]</scope>
    <source>
        <strain evidence="3">cv. MN47</strain>
    </source>
</reference>
<sequence length="263" mass="30728">ELVKELYMRREKKKDPKGIMDTQTPVKFWLFSSWESWIRKLWLDFGDHDGRLDLSSWIDAVTTSRMQHLDVSYFCGDEIPLSLYTCETLVHLRLCEVTLSNADFVSLPCLKIMHLLHNRYPNEATLQKLVSGSPVLEDLTIIRSSDDDEANVLQVRSHTLKRIEICEDTQVVIDAPLLQCLTATVSSTKNFQIVNLGFSAKLYIVFPYCHMTYSSMIPDILTDISRVRELVIRNAIFWKELVKELYMRREKKKDPKVLFRYSK</sequence>
<accession>D7MT14</accession>
<dbReference type="HOGENOM" id="CLU_089089_0_0_1"/>
<dbReference type="Gene3D" id="3.80.10.10">
    <property type="entry name" value="Ribonuclease Inhibitor"/>
    <property type="match status" value="1"/>
</dbReference>
<dbReference type="InterPro" id="IPR050232">
    <property type="entry name" value="FBL13/AtMIF1-like"/>
</dbReference>
<dbReference type="PANTHER" id="PTHR31900">
    <property type="entry name" value="F-BOX/RNI SUPERFAMILY PROTEIN-RELATED"/>
    <property type="match status" value="1"/>
</dbReference>
<feature type="domain" description="F-box/LRR-repeat protein 15/At3g58940/PEG3-like LRR" evidence="1">
    <location>
        <begin position="55"/>
        <end position="184"/>
    </location>
</feature>
<dbReference type="Pfam" id="PF24758">
    <property type="entry name" value="LRR_At5g56370"/>
    <property type="match status" value="1"/>
</dbReference>
<name>D7MT14_ARALL</name>
<dbReference type="InterPro" id="IPR055411">
    <property type="entry name" value="LRR_FXL15/At3g58940/PEG3-like"/>
</dbReference>
<proteinExistence type="predicted"/>